<gene>
    <name evidence="1" type="ORF">Q5P01_014092</name>
</gene>
<dbReference type="EMBL" id="JAUPFM010000010">
    <property type="protein sequence ID" value="KAK2840352.1"/>
    <property type="molecule type" value="Genomic_DNA"/>
</dbReference>
<sequence length="89" mass="9672">MDAVSRVRSTRGLTDFREFPKGITAQLLRPAQAEPLIRLCLSVNMLHVNVLLPVSGTFTGLPLQAVSSGLCLHKLPVESRETSVCISDL</sequence>
<evidence type="ECO:0000313" key="1">
    <source>
        <dbReference type="EMBL" id="KAK2840352.1"/>
    </source>
</evidence>
<dbReference type="AlphaFoldDB" id="A0AA88MNK7"/>
<comment type="caution">
    <text evidence="1">The sequence shown here is derived from an EMBL/GenBank/DDBJ whole genome shotgun (WGS) entry which is preliminary data.</text>
</comment>
<reference evidence="1" key="1">
    <citation type="submission" date="2023-07" db="EMBL/GenBank/DDBJ databases">
        <title>Chromosome-level Genome Assembly of Striped Snakehead (Channa striata).</title>
        <authorList>
            <person name="Liu H."/>
        </authorList>
    </citation>
    <scope>NUCLEOTIDE SEQUENCE</scope>
    <source>
        <strain evidence="1">Gz</strain>
        <tissue evidence="1">Muscle</tissue>
    </source>
</reference>
<proteinExistence type="predicted"/>
<dbReference type="Proteomes" id="UP001187415">
    <property type="component" value="Unassembled WGS sequence"/>
</dbReference>
<accession>A0AA88MNK7</accession>
<name>A0AA88MNK7_CHASR</name>
<organism evidence="1 2">
    <name type="scientific">Channa striata</name>
    <name type="common">Snakehead murrel</name>
    <name type="synonym">Ophicephalus striatus</name>
    <dbReference type="NCBI Taxonomy" id="64152"/>
    <lineage>
        <taxon>Eukaryota</taxon>
        <taxon>Metazoa</taxon>
        <taxon>Chordata</taxon>
        <taxon>Craniata</taxon>
        <taxon>Vertebrata</taxon>
        <taxon>Euteleostomi</taxon>
        <taxon>Actinopterygii</taxon>
        <taxon>Neopterygii</taxon>
        <taxon>Teleostei</taxon>
        <taxon>Neoteleostei</taxon>
        <taxon>Acanthomorphata</taxon>
        <taxon>Anabantaria</taxon>
        <taxon>Anabantiformes</taxon>
        <taxon>Channoidei</taxon>
        <taxon>Channidae</taxon>
        <taxon>Channa</taxon>
    </lineage>
</organism>
<evidence type="ECO:0000313" key="2">
    <source>
        <dbReference type="Proteomes" id="UP001187415"/>
    </source>
</evidence>
<protein>
    <submittedName>
        <fullName evidence="1">Uncharacterized protein</fullName>
    </submittedName>
</protein>
<keyword evidence="2" id="KW-1185">Reference proteome</keyword>